<evidence type="ECO:0000256" key="10">
    <source>
        <dbReference type="ARBA" id="ARBA00022777"/>
    </source>
</evidence>
<dbReference type="GO" id="GO:0000156">
    <property type="term" value="F:phosphorelay response regulator activity"/>
    <property type="evidence" value="ECO:0007669"/>
    <property type="project" value="TreeGrafter"/>
</dbReference>
<dbReference type="GO" id="GO:0005886">
    <property type="term" value="C:plasma membrane"/>
    <property type="evidence" value="ECO:0007669"/>
    <property type="project" value="UniProtKB-SubCell"/>
</dbReference>
<name>A0A939BM75_9FIRM</name>
<dbReference type="SUPFAM" id="SSF158472">
    <property type="entry name" value="HAMP domain-like"/>
    <property type="match status" value="1"/>
</dbReference>
<dbReference type="SMART" id="SM00091">
    <property type="entry name" value="PAS"/>
    <property type="match status" value="1"/>
</dbReference>
<dbReference type="GO" id="GO:0007234">
    <property type="term" value="P:osmosensory signaling via phosphorelay pathway"/>
    <property type="evidence" value="ECO:0007669"/>
    <property type="project" value="TreeGrafter"/>
</dbReference>
<dbReference type="SMART" id="SM00304">
    <property type="entry name" value="HAMP"/>
    <property type="match status" value="1"/>
</dbReference>
<dbReference type="PROSITE" id="PS50109">
    <property type="entry name" value="HIS_KIN"/>
    <property type="match status" value="1"/>
</dbReference>
<dbReference type="GO" id="GO:0045121">
    <property type="term" value="C:membrane raft"/>
    <property type="evidence" value="ECO:0007669"/>
    <property type="project" value="UniProtKB-SubCell"/>
</dbReference>
<keyword evidence="5" id="KW-1003">Cell membrane</keyword>
<evidence type="ECO:0000259" key="18">
    <source>
        <dbReference type="PROSITE" id="PS50112"/>
    </source>
</evidence>
<dbReference type="InterPro" id="IPR036097">
    <property type="entry name" value="HisK_dim/P_sf"/>
</dbReference>
<dbReference type="CDD" id="cd00082">
    <property type="entry name" value="HisKA"/>
    <property type="match status" value="1"/>
</dbReference>
<evidence type="ECO:0000256" key="6">
    <source>
        <dbReference type="ARBA" id="ARBA00022553"/>
    </source>
</evidence>
<gene>
    <name evidence="21" type="ORF">JOC47_000580</name>
</gene>
<keyword evidence="14 16" id="KW-0472">Membrane</keyword>
<dbReference type="InterPro" id="IPR013767">
    <property type="entry name" value="PAS_fold"/>
</dbReference>
<dbReference type="InterPro" id="IPR050351">
    <property type="entry name" value="BphY/WalK/GraS-like"/>
</dbReference>
<comment type="caution">
    <text evidence="21">The sequence shown here is derived from an EMBL/GenBank/DDBJ whole genome shotgun (WGS) entry which is preliminary data.</text>
</comment>
<dbReference type="Gene3D" id="3.30.450.20">
    <property type="entry name" value="PAS domain"/>
    <property type="match status" value="1"/>
</dbReference>
<dbReference type="InterPro" id="IPR004358">
    <property type="entry name" value="Sig_transdc_His_kin-like_C"/>
</dbReference>
<dbReference type="GO" id="GO:0006355">
    <property type="term" value="P:regulation of DNA-templated transcription"/>
    <property type="evidence" value="ECO:0007669"/>
    <property type="project" value="InterPro"/>
</dbReference>
<keyword evidence="22" id="KW-1185">Reference proteome</keyword>
<dbReference type="CDD" id="cd06225">
    <property type="entry name" value="HAMP"/>
    <property type="match status" value="1"/>
</dbReference>
<reference evidence="21" key="1">
    <citation type="submission" date="2021-01" db="EMBL/GenBank/DDBJ databases">
        <title>Genomic Encyclopedia of Type Strains, Phase IV (KMG-IV): sequencing the most valuable type-strain genomes for metagenomic binning, comparative biology and taxonomic classification.</title>
        <authorList>
            <person name="Goeker M."/>
        </authorList>
    </citation>
    <scope>NUCLEOTIDE SEQUENCE</scope>
    <source>
        <strain evidence="21">DSM 23230</strain>
    </source>
</reference>
<dbReference type="EC" id="2.7.13.3" evidence="4"/>
<keyword evidence="12 16" id="KW-1133">Transmembrane helix</keyword>
<dbReference type="SUPFAM" id="SSF55785">
    <property type="entry name" value="PYP-like sensor domain (PAS domain)"/>
    <property type="match status" value="1"/>
</dbReference>
<dbReference type="SUPFAM" id="SSF55874">
    <property type="entry name" value="ATPase domain of HSP90 chaperone/DNA topoisomerase II/histidine kinase"/>
    <property type="match status" value="1"/>
</dbReference>
<keyword evidence="9" id="KW-0547">Nucleotide-binding</keyword>
<dbReference type="InterPro" id="IPR036890">
    <property type="entry name" value="HATPase_C_sf"/>
</dbReference>
<evidence type="ECO:0000256" key="2">
    <source>
        <dbReference type="ARBA" id="ARBA00004236"/>
    </source>
</evidence>
<keyword evidence="10" id="KW-0418">Kinase</keyword>
<evidence type="ECO:0000256" key="5">
    <source>
        <dbReference type="ARBA" id="ARBA00022475"/>
    </source>
</evidence>
<evidence type="ECO:0000313" key="21">
    <source>
        <dbReference type="EMBL" id="MBM7555755.1"/>
    </source>
</evidence>
<dbReference type="InterPro" id="IPR003594">
    <property type="entry name" value="HATPase_dom"/>
</dbReference>
<comment type="catalytic activity">
    <reaction evidence="1">
        <text>ATP + protein L-histidine = ADP + protein N-phospho-L-histidine.</text>
        <dbReference type="EC" id="2.7.13.3"/>
    </reaction>
</comment>
<dbReference type="Pfam" id="PF00672">
    <property type="entry name" value="HAMP"/>
    <property type="match status" value="1"/>
</dbReference>
<evidence type="ECO:0000256" key="4">
    <source>
        <dbReference type="ARBA" id="ARBA00012438"/>
    </source>
</evidence>
<feature type="domain" description="HAMP" evidence="20">
    <location>
        <begin position="207"/>
        <end position="259"/>
    </location>
</feature>
<dbReference type="SUPFAM" id="SSF47384">
    <property type="entry name" value="Homodimeric domain of signal transducing histidine kinase"/>
    <property type="match status" value="1"/>
</dbReference>
<dbReference type="FunFam" id="1.10.287.130:FF:000001">
    <property type="entry name" value="Two-component sensor histidine kinase"/>
    <property type="match status" value="1"/>
</dbReference>
<dbReference type="PANTHER" id="PTHR42878">
    <property type="entry name" value="TWO-COMPONENT HISTIDINE KINASE"/>
    <property type="match status" value="1"/>
</dbReference>
<dbReference type="CDD" id="cd00130">
    <property type="entry name" value="PAS"/>
    <property type="match status" value="1"/>
</dbReference>
<evidence type="ECO:0000256" key="3">
    <source>
        <dbReference type="ARBA" id="ARBA00004314"/>
    </source>
</evidence>
<dbReference type="PANTHER" id="PTHR42878:SF7">
    <property type="entry name" value="SENSOR HISTIDINE KINASE GLRK"/>
    <property type="match status" value="1"/>
</dbReference>
<evidence type="ECO:0000256" key="13">
    <source>
        <dbReference type="ARBA" id="ARBA00023012"/>
    </source>
</evidence>
<dbReference type="AlphaFoldDB" id="A0A939BM75"/>
<dbReference type="InterPro" id="IPR003660">
    <property type="entry name" value="HAMP_dom"/>
</dbReference>
<evidence type="ECO:0000256" key="15">
    <source>
        <dbReference type="SAM" id="Coils"/>
    </source>
</evidence>
<dbReference type="InterPro" id="IPR035965">
    <property type="entry name" value="PAS-like_dom_sf"/>
</dbReference>
<dbReference type="Gene3D" id="6.10.340.10">
    <property type="match status" value="1"/>
</dbReference>
<dbReference type="PRINTS" id="PR00344">
    <property type="entry name" value="BCTRLSENSOR"/>
</dbReference>
<keyword evidence="15" id="KW-0175">Coiled coil</keyword>
<dbReference type="GO" id="GO:0005524">
    <property type="term" value="F:ATP binding"/>
    <property type="evidence" value="ECO:0007669"/>
    <property type="project" value="UniProtKB-KW"/>
</dbReference>
<dbReference type="GO" id="GO:0030295">
    <property type="term" value="F:protein kinase activator activity"/>
    <property type="evidence" value="ECO:0007669"/>
    <property type="project" value="TreeGrafter"/>
</dbReference>
<dbReference type="Pfam" id="PF02518">
    <property type="entry name" value="HATPase_c"/>
    <property type="match status" value="1"/>
</dbReference>
<feature type="domain" description="Histidine kinase" evidence="17">
    <location>
        <begin position="399"/>
        <end position="616"/>
    </location>
</feature>
<dbReference type="GO" id="GO:0000155">
    <property type="term" value="F:phosphorelay sensor kinase activity"/>
    <property type="evidence" value="ECO:0007669"/>
    <property type="project" value="InterPro"/>
</dbReference>
<feature type="domain" description="PAS" evidence="18">
    <location>
        <begin position="268"/>
        <end position="322"/>
    </location>
</feature>
<feature type="coiled-coil region" evidence="15">
    <location>
        <begin position="103"/>
        <end position="137"/>
    </location>
</feature>
<feature type="transmembrane region" description="Helical" evidence="16">
    <location>
        <begin position="183"/>
        <end position="205"/>
    </location>
</feature>
<sequence length="616" mass="70006">MTKKWNLKTKILLGYLLVVIILVGVASWSIYNFMTLNDAINDIMVENYRSVIAAEGMMEALERQDSAELIFVFGQKEKALDIFQRNQMRFMKHLSRAEDNITIEGEKEILDDINKKYQNYLEKFYELRSKYEQAEINELQSHYLEEIMPQFEAVKQETRNLLQVNQGHMKTAQEKANSNSSQAIYSTVAFSAAAIILAILLGVYISNLILKPIKELTKTVKDIAGGDLEHVIQVESEDEIGELAHEFNKMTERVKEFEEMNVSKIIKEKNKSEGIVKSISNPLVVTDEDNQIQLMNPKAEEVFSLEEKEVTGDHFLEVIDDDRIFDLITAALETGEEQGGTEQEAFKFRDEEEDKEFYFRINVIPVTDKEDNINLVVTLLEDITHLKEVDQMKSEFVSMVSHEFRTPLTSMNMSINMLLEENTGSINEDQEELLTVAKEDCENLNELVDDLLDLSKIESGEIDLDFSNVAVDEIFEASVKPFTEQAEEQGVELTKEEVEDLEVHADFNKITWVITNLIGNALRYTEAGDSIKLSADKKGHKVHISVADTGAGIPKEYQHKIFDKFVRVGDDQDSNTGTGLGLAIAQEMIEAHGGRIWVESKVGEGSKFTFTLKLPH</sequence>
<evidence type="ECO:0000256" key="9">
    <source>
        <dbReference type="ARBA" id="ARBA00022741"/>
    </source>
</evidence>
<evidence type="ECO:0000259" key="17">
    <source>
        <dbReference type="PROSITE" id="PS50109"/>
    </source>
</evidence>
<evidence type="ECO:0000256" key="7">
    <source>
        <dbReference type="ARBA" id="ARBA00022679"/>
    </source>
</evidence>
<keyword evidence="11" id="KW-0067">ATP-binding</keyword>
<dbReference type="PROSITE" id="PS50112">
    <property type="entry name" value="PAS"/>
    <property type="match status" value="1"/>
</dbReference>
<evidence type="ECO:0000256" key="1">
    <source>
        <dbReference type="ARBA" id="ARBA00000085"/>
    </source>
</evidence>
<dbReference type="NCBIfam" id="TIGR00229">
    <property type="entry name" value="sensory_box"/>
    <property type="match status" value="1"/>
</dbReference>
<dbReference type="EMBL" id="JAFBDQ010000002">
    <property type="protein sequence ID" value="MBM7555755.1"/>
    <property type="molecule type" value="Genomic_DNA"/>
</dbReference>
<dbReference type="InterPro" id="IPR003661">
    <property type="entry name" value="HisK_dim/P_dom"/>
</dbReference>
<dbReference type="RefSeq" id="WP_204700473.1">
    <property type="nucleotide sequence ID" value="NZ_JAFBDQ010000002.1"/>
</dbReference>
<comment type="subcellular location">
    <subcellularLocation>
        <location evidence="2">Cell membrane</location>
    </subcellularLocation>
    <subcellularLocation>
        <location evidence="3">Membrane raft</location>
        <topology evidence="3">Multi-pass membrane protein</topology>
    </subcellularLocation>
</comment>
<feature type="domain" description="PAC" evidence="19">
    <location>
        <begin position="342"/>
        <end position="395"/>
    </location>
</feature>
<dbReference type="Proteomes" id="UP000774000">
    <property type="component" value="Unassembled WGS sequence"/>
</dbReference>
<accession>A0A939BM75</accession>
<evidence type="ECO:0000256" key="8">
    <source>
        <dbReference type="ARBA" id="ARBA00022692"/>
    </source>
</evidence>
<proteinExistence type="predicted"/>
<dbReference type="InterPro" id="IPR000014">
    <property type="entry name" value="PAS"/>
</dbReference>
<evidence type="ECO:0000313" key="22">
    <source>
        <dbReference type="Proteomes" id="UP000774000"/>
    </source>
</evidence>
<evidence type="ECO:0000256" key="14">
    <source>
        <dbReference type="ARBA" id="ARBA00023136"/>
    </source>
</evidence>
<evidence type="ECO:0000256" key="11">
    <source>
        <dbReference type="ARBA" id="ARBA00022840"/>
    </source>
</evidence>
<dbReference type="PROSITE" id="PS50885">
    <property type="entry name" value="HAMP"/>
    <property type="match status" value="1"/>
</dbReference>
<dbReference type="InterPro" id="IPR000700">
    <property type="entry name" value="PAS-assoc_C"/>
</dbReference>
<dbReference type="SMART" id="SM00387">
    <property type="entry name" value="HATPase_c"/>
    <property type="match status" value="1"/>
</dbReference>
<dbReference type="CDD" id="cd00075">
    <property type="entry name" value="HATPase"/>
    <property type="match status" value="1"/>
</dbReference>
<evidence type="ECO:0000259" key="19">
    <source>
        <dbReference type="PROSITE" id="PS50113"/>
    </source>
</evidence>
<dbReference type="Gene3D" id="1.10.287.130">
    <property type="match status" value="1"/>
</dbReference>
<dbReference type="Pfam" id="PF00989">
    <property type="entry name" value="PAS"/>
    <property type="match status" value="1"/>
</dbReference>
<dbReference type="Gene3D" id="3.30.565.10">
    <property type="entry name" value="Histidine kinase-like ATPase, C-terminal domain"/>
    <property type="match status" value="1"/>
</dbReference>
<dbReference type="SMART" id="SM00388">
    <property type="entry name" value="HisKA"/>
    <property type="match status" value="1"/>
</dbReference>
<keyword evidence="8 16" id="KW-0812">Transmembrane</keyword>
<keyword evidence="6" id="KW-0597">Phosphoprotein</keyword>
<organism evidence="21 22">
    <name type="scientific">Halanaerobacter jeridensis</name>
    <dbReference type="NCBI Taxonomy" id="706427"/>
    <lineage>
        <taxon>Bacteria</taxon>
        <taxon>Bacillati</taxon>
        <taxon>Bacillota</taxon>
        <taxon>Clostridia</taxon>
        <taxon>Halanaerobiales</taxon>
        <taxon>Halobacteroidaceae</taxon>
        <taxon>Halanaerobacter</taxon>
    </lineage>
</organism>
<dbReference type="PROSITE" id="PS50113">
    <property type="entry name" value="PAC"/>
    <property type="match status" value="1"/>
</dbReference>
<feature type="transmembrane region" description="Helical" evidence="16">
    <location>
        <begin position="12"/>
        <end position="31"/>
    </location>
</feature>
<protein>
    <recommendedName>
        <fullName evidence="4">histidine kinase</fullName>
        <ecNumber evidence="4">2.7.13.3</ecNumber>
    </recommendedName>
</protein>
<keyword evidence="7" id="KW-0808">Transferase</keyword>
<evidence type="ECO:0000256" key="16">
    <source>
        <dbReference type="SAM" id="Phobius"/>
    </source>
</evidence>
<dbReference type="FunFam" id="3.30.565.10:FF:000023">
    <property type="entry name" value="PAS domain-containing sensor histidine kinase"/>
    <property type="match status" value="1"/>
</dbReference>
<dbReference type="Pfam" id="PF00512">
    <property type="entry name" value="HisKA"/>
    <property type="match status" value="1"/>
</dbReference>
<dbReference type="InterPro" id="IPR005467">
    <property type="entry name" value="His_kinase_dom"/>
</dbReference>
<evidence type="ECO:0000256" key="12">
    <source>
        <dbReference type="ARBA" id="ARBA00022989"/>
    </source>
</evidence>
<feature type="coiled-coil region" evidence="15">
    <location>
        <begin position="427"/>
        <end position="454"/>
    </location>
</feature>
<evidence type="ECO:0000259" key="20">
    <source>
        <dbReference type="PROSITE" id="PS50885"/>
    </source>
</evidence>
<keyword evidence="13" id="KW-0902">Two-component regulatory system</keyword>